<dbReference type="RefSeq" id="WP_152369305.1">
    <property type="nucleotide sequence ID" value="NZ_BMSJ01000014.1"/>
</dbReference>
<evidence type="ECO:0000313" key="3">
    <source>
        <dbReference type="Proteomes" id="UP000326029"/>
    </source>
</evidence>
<dbReference type="AlphaFoldDB" id="A0AAV4KTU5"/>
<dbReference type="EMBL" id="CP023693">
    <property type="protein sequence ID" value="QEV30819.1"/>
    <property type="molecule type" value="Genomic_DNA"/>
</dbReference>
<evidence type="ECO:0000313" key="4">
    <source>
        <dbReference type="Proteomes" id="UP000642014"/>
    </source>
</evidence>
<reference evidence="1" key="3">
    <citation type="submission" date="2023-08" db="EMBL/GenBank/DDBJ databases">
        <authorList>
            <person name="Sun Q."/>
            <person name="Ohkuma M."/>
        </authorList>
    </citation>
    <scope>NUCLEOTIDE SEQUENCE</scope>
    <source>
        <strain evidence="1">JCM 4205</strain>
    </source>
</reference>
<dbReference type="EMBL" id="BMSJ01000014">
    <property type="protein sequence ID" value="GGR47467.1"/>
    <property type="molecule type" value="Genomic_DNA"/>
</dbReference>
<evidence type="ECO:0000313" key="2">
    <source>
        <dbReference type="EMBL" id="QEV30819.1"/>
    </source>
</evidence>
<dbReference type="Proteomes" id="UP000642014">
    <property type="component" value="Unassembled WGS sequence"/>
</dbReference>
<gene>
    <name evidence="2" type="ORF">CP977_00110</name>
    <name evidence="1" type="ORF">GCM10010497_58530</name>
</gene>
<protein>
    <submittedName>
        <fullName evidence="1">Uncharacterized protein</fullName>
    </submittedName>
</protein>
<reference evidence="1 4" key="1">
    <citation type="journal article" date="2014" name="Int. J. Syst. Evol. Microbiol.">
        <title>Complete genome sequence of Corynebacterium casei LMG S-19264T (=DSM 44701T), isolated from a smear-ripened cheese.</title>
        <authorList>
            <consortium name="US DOE Joint Genome Institute (JGI-PGF)"/>
            <person name="Walter F."/>
            <person name="Albersmeier A."/>
            <person name="Kalinowski J."/>
            <person name="Ruckert C."/>
        </authorList>
    </citation>
    <scope>NUCLEOTIDE SEQUENCE [LARGE SCALE GENOMIC DNA]</scope>
    <source>
        <strain evidence="1 4">JCM 4205</strain>
    </source>
</reference>
<dbReference type="Proteomes" id="UP000326029">
    <property type="component" value="Chromosome"/>
</dbReference>
<evidence type="ECO:0000313" key="1">
    <source>
        <dbReference type="EMBL" id="GGR47467.1"/>
    </source>
</evidence>
<organism evidence="1 4">
    <name type="scientific">Streptomyces cinereoruber</name>
    <dbReference type="NCBI Taxonomy" id="67260"/>
    <lineage>
        <taxon>Bacteria</taxon>
        <taxon>Bacillati</taxon>
        <taxon>Actinomycetota</taxon>
        <taxon>Actinomycetes</taxon>
        <taxon>Kitasatosporales</taxon>
        <taxon>Streptomycetaceae</taxon>
        <taxon>Streptomyces</taxon>
    </lineage>
</organism>
<dbReference type="GeneID" id="95452211"/>
<sequence length="76" mass="8577">MTALLTLFGVIFGIGALSYVVVRRRGRSRTETAEGLLQEQQARLQAHQDRVSYNSWAVHNYLPTASDSYGRRNGQH</sequence>
<name>A0AAV4KTU5_9ACTN</name>
<accession>A0AAV4KTU5</accession>
<reference evidence="2 3" key="2">
    <citation type="submission" date="2017-09" db="EMBL/GenBank/DDBJ databases">
        <authorList>
            <person name="Lee N."/>
            <person name="Cho B.-K."/>
        </authorList>
    </citation>
    <scope>NUCLEOTIDE SEQUENCE [LARGE SCALE GENOMIC DNA]</scope>
    <source>
        <strain evidence="2 3">ATCC 19740</strain>
    </source>
</reference>
<proteinExistence type="predicted"/>
<keyword evidence="3" id="KW-1185">Reference proteome</keyword>